<comment type="caution">
    <text evidence="1">The sequence shown here is derived from an EMBL/GenBank/DDBJ whole genome shotgun (WGS) entry which is preliminary data.</text>
</comment>
<dbReference type="RefSeq" id="WP_114481714.1">
    <property type="nucleotide sequence ID" value="NZ_QPJU01000001.1"/>
</dbReference>
<dbReference type="AlphaFoldDB" id="A0A369AR80"/>
<name>A0A369AR80_9BURK</name>
<evidence type="ECO:0008006" key="3">
    <source>
        <dbReference type="Google" id="ProtNLM"/>
    </source>
</evidence>
<keyword evidence="2" id="KW-1185">Reference proteome</keyword>
<evidence type="ECO:0000313" key="1">
    <source>
        <dbReference type="EMBL" id="RCX11523.1"/>
    </source>
</evidence>
<gene>
    <name evidence="1" type="ORF">DFR45_10144</name>
</gene>
<protein>
    <recommendedName>
        <fullName evidence="3">Phosphoglycerate mutase</fullName>
    </recommendedName>
</protein>
<dbReference type="OrthoDB" id="5295974at2"/>
<dbReference type="Proteomes" id="UP000252174">
    <property type="component" value="Unassembled WGS sequence"/>
</dbReference>
<dbReference type="EMBL" id="QPJU01000001">
    <property type="protein sequence ID" value="RCX11523.1"/>
    <property type="molecule type" value="Genomic_DNA"/>
</dbReference>
<evidence type="ECO:0000313" key="2">
    <source>
        <dbReference type="Proteomes" id="UP000252174"/>
    </source>
</evidence>
<reference evidence="1 2" key="1">
    <citation type="submission" date="2018-07" db="EMBL/GenBank/DDBJ databases">
        <title>Genomic Encyclopedia of Type Strains, Phase IV (KMG-IV): sequencing the most valuable type-strain genomes for metagenomic binning, comparative biology and taxonomic classification.</title>
        <authorList>
            <person name="Goeker M."/>
        </authorList>
    </citation>
    <scope>NUCLEOTIDE SEQUENCE [LARGE SCALE GENOMIC DNA]</scope>
    <source>
        <strain evidence="1 2">DSM 100911</strain>
    </source>
</reference>
<organism evidence="1 2">
    <name type="scientific">Extensimonas vulgaris</name>
    <dbReference type="NCBI Taxonomy" id="1031594"/>
    <lineage>
        <taxon>Bacteria</taxon>
        <taxon>Pseudomonadati</taxon>
        <taxon>Pseudomonadota</taxon>
        <taxon>Betaproteobacteria</taxon>
        <taxon>Burkholderiales</taxon>
        <taxon>Comamonadaceae</taxon>
        <taxon>Extensimonas</taxon>
    </lineage>
</organism>
<accession>A0A369AR80</accession>
<sequence length="326" mass="35454">MPAASHLLIPYALSPAPGCTQVLPTLDLPMLRALLQHLAPGPALAGTPQSLSMPYERAWAQALGLPSADGRIPWAAWRQVQQGLASGTQAWAFVTPCQWHIGADHVTLGDPAALQLDEAASRALLDILAPWFAEDGITLHYEQPTRWLAHGALFADLPTAALERIIGRDVRHWLPPLASSDAARRLQRLHSEVQMLLYTHPFNAAREAQGLPAVNAFWVHGAGALPADWHTPRAATAAAPTTLTVAEDLRAPALREDWHAWAAAWQQLDAGPLAALHAQMQRGAAVQLTLCGEHGALSFGPARRNWLQRFQSVFRPLRITDLHNTL</sequence>
<proteinExistence type="predicted"/>